<gene>
    <name evidence="5" type="ORF">GCM10007116_08730</name>
    <name evidence="4" type="ORF">HS1genome_1003</name>
</gene>
<accession>A0A348B362</accession>
<evidence type="ECO:0000256" key="1">
    <source>
        <dbReference type="ARBA" id="ARBA00009211"/>
    </source>
</evidence>
<reference evidence="4" key="3">
    <citation type="journal article" date="2019" name="BMC Res. Notes">
        <title>Complete genome sequence of the Sulfodiicoccus acidiphilus strain HS-1T, the first crenarchaeon that lacks polB3, isolated from an acidic hot spring in Ohwaku-dani, Hakone, Japan.</title>
        <authorList>
            <person name="Sakai H.D."/>
            <person name="Kurosawa N."/>
        </authorList>
    </citation>
    <scope>NUCLEOTIDE SEQUENCE</scope>
    <source>
        <strain evidence="4">HS-1</strain>
    </source>
</reference>
<dbReference type="InterPro" id="IPR036070">
    <property type="entry name" value="Nop_dom_sf"/>
</dbReference>
<evidence type="ECO:0000259" key="3">
    <source>
        <dbReference type="PROSITE" id="PS51358"/>
    </source>
</evidence>
<keyword evidence="6" id="KW-1185">Reference proteome</keyword>
<feature type="region of interest" description="Disordered" evidence="2">
    <location>
        <begin position="374"/>
        <end position="414"/>
    </location>
</feature>
<dbReference type="Pfam" id="PF21572">
    <property type="entry name" value="Nop5_56-rel_N_Arc"/>
    <property type="match status" value="1"/>
</dbReference>
<dbReference type="Gene3D" id="1.10.287.4070">
    <property type="match status" value="1"/>
</dbReference>
<dbReference type="GeneID" id="38666514"/>
<dbReference type="PROSITE" id="PS51358">
    <property type="entry name" value="NOP"/>
    <property type="match status" value="1"/>
</dbReference>
<evidence type="ECO:0000256" key="2">
    <source>
        <dbReference type="SAM" id="MobiDB-lite"/>
    </source>
</evidence>
<dbReference type="InterPro" id="IPR045056">
    <property type="entry name" value="Nop56/Nop58"/>
</dbReference>
<dbReference type="EMBL" id="AP018553">
    <property type="protein sequence ID" value="BBD72614.1"/>
    <property type="molecule type" value="Genomic_DNA"/>
</dbReference>
<dbReference type="InterPro" id="IPR047099">
    <property type="entry name" value="Nop5_N_sf"/>
</dbReference>
<feature type="domain" description="Nop" evidence="3">
    <location>
        <begin position="261"/>
        <end position="376"/>
    </location>
</feature>
<comment type="similarity">
    <text evidence="1">Belongs to the NOP5/NOP56 family.</text>
</comment>
<reference evidence="5" key="4">
    <citation type="submission" date="2020-09" db="EMBL/GenBank/DDBJ databases">
        <authorList>
            <person name="Sun Q."/>
            <person name="Ohkuma M."/>
        </authorList>
    </citation>
    <scope>NUCLEOTIDE SEQUENCE</scope>
    <source>
        <strain evidence="5">JCM 31740</strain>
    </source>
</reference>
<dbReference type="GO" id="GO:0031428">
    <property type="term" value="C:box C/D methylation guide snoRNP complex"/>
    <property type="evidence" value="ECO:0007669"/>
    <property type="project" value="InterPro"/>
</dbReference>
<proteinExistence type="inferred from homology"/>
<reference evidence="5" key="1">
    <citation type="journal article" date="2014" name="Int. J. Syst. Evol. Microbiol.">
        <title>Complete genome sequence of Corynebacterium casei LMG S-19264T (=DSM 44701T), isolated from a smear-ripened cheese.</title>
        <authorList>
            <consortium name="US DOE Joint Genome Institute (JGI-PGF)"/>
            <person name="Walter F."/>
            <person name="Albersmeier A."/>
            <person name="Kalinowski J."/>
            <person name="Ruckert C."/>
        </authorList>
    </citation>
    <scope>NUCLEOTIDE SEQUENCE</scope>
    <source>
        <strain evidence="5">JCM 31740</strain>
    </source>
</reference>
<dbReference type="GO" id="GO:0030515">
    <property type="term" value="F:snoRNA binding"/>
    <property type="evidence" value="ECO:0007669"/>
    <property type="project" value="InterPro"/>
</dbReference>
<name>A0A348B362_9CREN</name>
<organism evidence="4 6">
    <name type="scientific">Sulfodiicoccus acidiphilus</name>
    <dbReference type="NCBI Taxonomy" id="1670455"/>
    <lineage>
        <taxon>Archaea</taxon>
        <taxon>Thermoproteota</taxon>
        <taxon>Thermoprotei</taxon>
        <taxon>Sulfolobales</taxon>
        <taxon>Sulfolobaceae</taxon>
        <taxon>Sulfodiicoccus</taxon>
    </lineage>
</organism>
<sequence>MKIYLVEHAIGAFAFNDRGELVDYVHNNKEIGKVVDYLLENEEGEPLPSSLELVKKVGAEEVVVEDEREVQKLQAKAGVKVTYATSHVGARKFRESLESFALSTHFASTDELYNYLHQLSLELTRRKLRKAAQRRDLLAIQAVRAMDDIDKTINLFSERLREWYSVHFPELDKMLEDHRQYASVVSRFGYRDAIGNKDELVELGIQEAKASRIIDVARKSIGAELSEADIRALTSLSDSILRLFQIRDELNEYVDSVMREVAPNITALVDSSLGARLLSLANGLDELAKMPASTIQVLGAEKALFRALRSGARPPKHGIIYQYPAIHSSPRWQRGKIARALASKLAIAAKIDAFTGRLSSDQLVDQLMKRIEEIKTKYPSAPPRQESQKQESQRQKGKRERGRGDRRRRGGRRR</sequence>
<protein>
    <recommendedName>
        <fullName evidence="3">Nop domain-containing protein</fullName>
    </recommendedName>
</protein>
<evidence type="ECO:0000313" key="5">
    <source>
        <dbReference type="EMBL" id="GGT93320.1"/>
    </source>
</evidence>
<evidence type="ECO:0000313" key="6">
    <source>
        <dbReference type="Proteomes" id="UP000276741"/>
    </source>
</evidence>
<dbReference type="SUPFAM" id="SSF89124">
    <property type="entry name" value="Nop domain"/>
    <property type="match status" value="1"/>
</dbReference>
<dbReference type="NCBIfam" id="NF011121">
    <property type="entry name" value="PRK14552.1"/>
    <property type="match status" value="1"/>
</dbReference>
<dbReference type="AlphaFoldDB" id="A0A348B362"/>
<dbReference type="Pfam" id="PF01798">
    <property type="entry name" value="Nop"/>
    <property type="match status" value="1"/>
</dbReference>
<dbReference type="InterPro" id="IPR002687">
    <property type="entry name" value="Nop_dom"/>
</dbReference>
<dbReference type="Proteomes" id="UP000276741">
    <property type="component" value="Chromosome"/>
</dbReference>
<dbReference type="OrthoDB" id="11877at2157"/>
<dbReference type="PANTHER" id="PTHR10894">
    <property type="entry name" value="NUCLEOLAR PROTEIN 5 NUCLEOLAR PROTEIN NOP5 NOP58"/>
    <property type="match status" value="1"/>
</dbReference>
<dbReference type="Gene3D" id="3.30.420.220">
    <property type="match status" value="1"/>
</dbReference>
<dbReference type="FunFam" id="1.10.246.90:FF:000007">
    <property type="entry name" value="Pre mRNA splicing protein"/>
    <property type="match status" value="1"/>
</dbReference>
<dbReference type="KEGG" id="sacd:HS1genome_1003"/>
<dbReference type="Proteomes" id="UP000616143">
    <property type="component" value="Unassembled WGS sequence"/>
</dbReference>
<dbReference type="InterPro" id="IPR012976">
    <property type="entry name" value="NOSIC"/>
</dbReference>
<dbReference type="EMBL" id="BMQS01000007">
    <property type="protein sequence ID" value="GGT93320.1"/>
    <property type="molecule type" value="Genomic_DNA"/>
</dbReference>
<dbReference type="Gene3D" id="1.10.246.90">
    <property type="entry name" value="Nop domain"/>
    <property type="match status" value="1"/>
</dbReference>
<reference evidence="6" key="2">
    <citation type="submission" date="2018-04" db="EMBL/GenBank/DDBJ databases">
        <title>Complete genome sequence of Sulfodiicoccus acidiphilus strain HS-1.</title>
        <authorList>
            <person name="Sakai H.D."/>
            <person name="Kurosawa N."/>
        </authorList>
    </citation>
    <scope>NUCLEOTIDE SEQUENCE [LARGE SCALE GENOMIC DNA]</scope>
    <source>
        <strain evidence="6">HS-1</strain>
    </source>
</reference>
<dbReference type="RefSeq" id="WP_126449887.1">
    <property type="nucleotide sequence ID" value="NZ_AP018553.1"/>
</dbReference>
<dbReference type="InterPro" id="IPR048896">
    <property type="entry name" value="Nop5_56-rel_N"/>
</dbReference>
<dbReference type="InterPro" id="IPR042239">
    <property type="entry name" value="Nop_C"/>
</dbReference>
<dbReference type="SMART" id="SM00931">
    <property type="entry name" value="NOSIC"/>
    <property type="match status" value="1"/>
</dbReference>
<feature type="compositionally biased region" description="Basic residues" evidence="2">
    <location>
        <begin position="395"/>
        <end position="414"/>
    </location>
</feature>
<evidence type="ECO:0000313" key="4">
    <source>
        <dbReference type="EMBL" id="BBD72614.1"/>
    </source>
</evidence>
<dbReference type="PANTHER" id="PTHR10894:SF0">
    <property type="entry name" value="NUCLEOLAR PROTEIN 56"/>
    <property type="match status" value="1"/>
</dbReference>